<dbReference type="PANTHER" id="PTHR24567">
    <property type="entry name" value="CRP FAMILY TRANSCRIPTIONAL REGULATORY PROTEIN"/>
    <property type="match status" value="1"/>
</dbReference>
<keyword evidence="3" id="KW-0804">Transcription</keyword>
<dbReference type="SUPFAM" id="SSF51206">
    <property type="entry name" value="cAMP-binding domain-like"/>
    <property type="match status" value="1"/>
</dbReference>
<dbReference type="PANTHER" id="PTHR24567:SF26">
    <property type="entry name" value="REGULATORY PROTEIN YEIL"/>
    <property type="match status" value="1"/>
</dbReference>
<feature type="domain" description="Cyclic nucleotide-binding" evidence="4">
    <location>
        <begin position="1"/>
        <end position="103"/>
    </location>
</feature>
<dbReference type="SUPFAM" id="SSF46785">
    <property type="entry name" value="Winged helix' DNA-binding domain"/>
    <property type="match status" value="1"/>
</dbReference>
<evidence type="ECO:0000256" key="1">
    <source>
        <dbReference type="ARBA" id="ARBA00023015"/>
    </source>
</evidence>
<dbReference type="InterPro" id="IPR036388">
    <property type="entry name" value="WH-like_DNA-bd_sf"/>
</dbReference>
<proteinExistence type="predicted"/>
<evidence type="ECO:0000313" key="6">
    <source>
        <dbReference type="EMBL" id="OGK55413.1"/>
    </source>
</evidence>
<dbReference type="AlphaFoldDB" id="A0A1F7JIH3"/>
<organism evidence="6 7">
    <name type="scientific">Candidatus Roizmanbacteria bacterium RIFCSPLOWO2_02_FULL_36_11</name>
    <dbReference type="NCBI Taxonomy" id="1802071"/>
    <lineage>
        <taxon>Bacteria</taxon>
        <taxon>Candidatus Roizmaniibacteriota</taxon>
    </lineage>
</organism>
<feature type="domain" description="HTH crp-type" evidence="5">
    <location>
        <begin position="134"/>
        <end position="210"/>
    </location>
</feature>
<keyword evidence="2" id="KW-0238">DNA-binding</keyword>
<evidence type="ECO:0000256" key="3">
    <source>
        <dbReference type="ARBA" id="ARBA00023163"/>
    </source>
</evidence>
<evidence type="ECO:0000259" key="4">
    <source>
        <dbReference type="PROSITE" id="PS50042"/>
    </source>
</evidence>
<dbReference type="GO" id="GO:0005829">
    <property type="term" value="C:cytosol"/>
    <property type="evidence" value="ECO:0007669"/>
    <property type="project" value="TreeGrafter"/>
</dbReference>
<dbReference type="GO" id="GO:0003677">
    <property type="term" value="F:DNA binding"/>
    <property type="evidence" value="ECO:0007669"/>
    <property type="project" value="UniProtKB-KW"/>
</dbReference>
<dbReference type="SMART" id="SM00419">
    <property type="entry name" value="HTH_CRP"/>
    <property type="match status" value="1"/>
</dbReference>
<sequence>MVVTVVQNIRKIFFQGKELYYQKGEMLIRSGDIPQGVYFVKKGNVKMDAIFENGRELTINIFKSGSYFPMMWALSDINNTYNYVAINEVVLKRVPKELFLESLKKDPQLLLEFTKRLLIGLSGLITNIEYLLFGSSYNRIASAIVLMAKRFGIQKDKNGKKIIIEIPLTHQDLANLTAITRESASVVIGKLKKKHIISVRNKFIVVNDVYQLEKECEIHTQEDDKSISL</sequence>
<dbReference type="Pfam" id="PF13545">
    <property type="entry name" value="HTH_Crp_2"/>
    <property type="match status" value="1"/>
</dbReference>
<evidence type="ECO:0000313" key="7">
    <source>
        <dbReference type="Proteomes" id="UP000177418"/>
    </source>
</evidence>
<gene>
    <name evidence="6" type="ORF">A3H78_05970</name>
</gene>
<name>A0A1F7JIH3_9BACT</name>
<dbReference type="InterPro" id="IPR014710">
    <property type="entry name" value="RmlC-like_jellyroll"/>
</dbReference>
<dbReference type="Gene3D" id="2.60.120.10">
    <property type="entry name" value="Jelly Rolls"/>
    <property type="match status" value="1"/>
</dbReference>
<dbReference type="InterPro" id="IPR050397">
    <property type="entry name" value="Env_Response_Regulators"/>
</dbReference>
<evidence type="ECO:0008006" key="8">
    <source>
        <dbReference type="Google" id="ProtNLM"/>
    </source>
</evidence>
<dbReference type="PROSITE" id="PS51063">
    <property type="entry name" value="HTH_CRP_2"/>
    <property type="match status" value="1"/>
</dbReference>
<dbReference type="Gene3D" id="1.10.10.10">
    <property type="entry name" value="Winged helix-like DNA-binding domain superfamily/Winged helix DNA-binding domain"/>
    <property type="match status" value="1"/>
</dbReference>
<dbReference type="PROSITE" id="PS50042">
    <property type="entry name" value="CNMP_BINDING_3"/>
    <property type="match status" value="1"/>
</dbReference>
<evidence type="ECO:0000259" key="5">
    <source>
        <dbReference type="PROSITE" id="PS51063"/>
    </source>
</evidence>
<evidence type="ECO:0000256" key="2">
    <source>
        <dbReference type="ARBA" id="ARBA00023125"/>
    </source>
</evidence>
<dbReference type="Proteomes" id="UP000177418">
    <property type="component" value="Unassembled WGS sequence"/>
</dbReference>
<protein>
    <recommendedName>
        <fullName evidence="8">HTH crp-type domain-containing protein</fullName>
    </recommendedName>
</protein>
<dbReference type="CDD" id="cd00038">
    <property type="entry name" value="CAP_ED"/>
    <property type="match status" value="1"/>
</dbReference>
<dbReference type="InterPro" id="IPR018490">
    <property type="entry name" value="cNMP-bd_dom_sf"/>
</dbReference>
<dbReference type="SMART" id="SM00100">
    <property type="entry name" value="cNMP"/>
    <property type="match status" value="1"/>
</dbReference>
<dbReference type="EMBL" id="MGAV01000004">
    <property type="protein sequence ID" value="OGK55413.1"/>
    <property type="molecule type" value="Genomic_DNA"/>
</dbReference>
<accession>A0A1F7JIH3</accession>
<dbReference type="InterPro" id="IPR012318">
    <property type="entry name" value="HTH_CRP"/>
</dbReference>
<dbReference type="InterPro" id="IPR036390">
    <property type="entry name" value="WH_DNA-bd_sf"/>
</dbReference>
<keyword evidence="1" id="KW-0805">Transcription regulation</keyword>
<comment type="caution">
    <text evidence="6">The sequence shown here is derived from an EMBL/GenBank/DDBJ whole genome shotgun (WGS) entry which is preliminary data.</text>
</comment>
<reference evidence="6 7" key="1">
    <citation type="journal article" date="2016" name="Nat. Commun.">
        <title>Thousands of microbial genomes shed light on interconnected biogeochemical processes in an aquifer system.</title>
        <authorList>
            <person name="Anantharaman K."/>
            <person name="Brown C.T."/>
            <person name="Hug L.A."/>
            <person name="Sharon I."/>
            <person name="Castelle C.J."/>
            <person name="Probst A.J."/>
            <person name="Thomas B.C."/>
            <person name="Singh A."/>
            <person name="Wilkins M.J."/>
            <person name="Karaoz U."/>
            <person name="Brodie E.L."/>
            <person name="Williams K.H."/>
            <person name="Hubbard S.S."/>
            <person name="Banfield J.F."/>
        </authorList>
    </citation>
    <scope>NUCLEOTIDE SEQUENCE [LARGE SCALE GENOMIC DNA]</scope>
</reference>
<dbReference type="Pfam" id="PF00027">
    <property type="entry name" value="cNMP_binding"/>
    <property type="match status" value="1"/>
</dbReference>
<dbReference type="InterPro" id="IPR000595">
    <property type="entry name" value="cNMP-bd_dom"/>
</dbReference>
<dbReference type="GO" id="GO:0003700">
    <property type="term" value="F:DNA-binding transcription factor activity"/>
    <property type="evidence" value="ECO:0007669"/>
    <property type="project" value="TreeGrafter"/>
</dbReference>